<reference evidence="9 10" key="1">
    <citation type="submission" date="2023-01" db="EMBL/GenBank/DDBJ databases">
        <title>Psychroserpens ponticola sp. nov., isolated from seawater.</title>
        <authorList>
            <person name="Kristyanto S."/>
            <person name="Jung J."/>
            <person name="Kim J.M."/>
            <person name="Jeon C.O."/>
        </authorList>
    </citation>
    <scope>NUCLEOTIDE SEQUENCE [LARGE SCALE GENOMIC DNA]</scope>
    <source>
        <strain evidence="9 10">MSW6</strain>
    </source>
</reference>
<evidence type="ECO:0000256" key="3">
    <source>
        <dbReference type="ARBA" id="ARBA00022692"/>
    </source>
</evidence>
<comment type="subcellular location">
    <subcellularLocation>
        <location evidence="1">Cell membrane</location>
        <topology evidence="1">Multi-pass membrane protein</topology>
    </subcellularLocation>
</comment>
<keyword evidence="4 6" id="KW-1133">Transmembrane helix</keyword>
<keyword evidence="5 6" id="KW-0472">Membrane</keyword>
<feature type="transmembrane region" description="Helical" evidence="6">
    <location>
        <begin position="332"/>
        <end position="354"/>
    </location>
</feature>
<name>A0ABY7S310_9FLAO</name>
<feature type="transmembrane region" description="Helical" evidence="6">
    <location>
        <begin position="283"/>
        <end position="302"/>
    </location>
</feature>
<dbReference type="RefSeq" id="WP_249994934.1">
    <property type="nucleotide sequence ID" value="NZ_CP116221.1"/>
</dbReference>
<dbReference type="InterPro" id="IPR025857">
    <property type="entry name" value="MacB_PCD"/>
</dbReference>
<organism evidence="9 10">
    <name type="scientific">Psychroserpens ponticola</name>
    <dbReference type="NCBI Taxonomy" id="2932268"/>
    <lineage>
        <taxon>Bacteria</taxon>
        <taxon>Pseudomonadati</taxon>
        <taxon>Bacteroidota</taxon>
        <taxon>Flavobacteriia</taxon>
        <taxon>Flavobacteriales</taxon>
        <taxon>Flavobacteriaceae</taxon>
        <taxon>Psychroserpens</taxon>
    </lineage>
</organism>
<feature type="transmembrane region" description="Helical" evidence="6">
    <location>
        <begin position="374"/>
        <end position="401"/>
    </location>
</feature>
<evidence type="ECO:0000256" key="1">
    <source>
        <dbReference type="ARBA" id="ARBA00004651"/>
    </source>
</evidence>
<keyword evidence="2" id="KW-1003">Cell membrane</keyword>
<gene>
    <name evidence="9" type="ORF">MUN68_002195</name>
</gene>
<dbReference type="InterPro" id="IPR050250">
    <property type="entry name" value="Macrolide_Exporter_MacB"/>
</dbReference>
<feature type="transmembrane region" description="Helical" evidence="6">
    <location>
        <begin position="768"/>
        <end position="788"/>
    </location>
</feature>
<evidence type="ECO:0000313" key="9">
    <source>
        <dbReference type="EMBL" id="WCO02310.1"/>
    </source>
</evidence>
<feature type="transmembrane region" description="Helical" evidence="6">
    <location>
        <begin position="422"/>
        <end position="442"/>
    </location>
</feature>
<dbReference type="Pfam" id="PF12704">
    <property type="entry name" value="MacB_PCD"/>
    <property type="match status" value="1"/>
</dbReference>
<feature type="transmembrane region" description="Helical" evidence="6">
    <location>
        <begin position="734"/>
        <end position="753"/>
    </location>
</feature>
<feature type="transmembrane region" description="Helical" evidence="6">
    <location>
        <begin position="681"/>
        <end position="707"/>
    </location>
</feature>
<dbReference type="PANTHER" id="PTHR30572:SF18">
    <property type="entry name" value="ABC-TYPE MACROLIDE FAMILY EXPORT SYSTEM PERMEASE COMPONENT 2"/>
    <property type="match status" value="1"/>
</dbReference>
<dbReference type="EMBL" id="CP116221">
    <property type="protein sequence ID" value="WCO02310.1"/>
    <property type="molecule type" value="Genomic_DNA"/>
</dbReference>
<feature type="domain" description="ABC3 transporter permease C-terminal" evidence="7">
    <location>
        <begin position="286"/>
        <end position="402"/>
    </location>
</feature>
<protein>
    <submittedName>
        <fullName evidence="9">ABC transporter permease</fullName>
    </submittedName>
</protein>
<feature type="domain" description="ABC3 transporter permease C-terminal" evidence="7">
    <location>
        <begin position="685"/>
        <end position="798"/>
    </location>
</feature>
<evidence type="ECO:0000256" key="6">
    <source>
        <dbReference type="SAM" id="Phobius"/>
    </source>
</evidence>
<feature type="domain" description="MacB-like periplasmic core" evidence="8">
    <location>
        <begin position="20"/>
        <end position="242"/>
    </location>
</feature>
<accession>A0ABY7S310</accession>
<dbReference type="InterPro" id="IPR003838">
    <property type="entry name" value="ABC3_permease_C"/>
</dbReference>
<proteinExistence type="predicted"/>
<dbReference type="Pfam" id="PF02687">
    <property type="entry name" value="FtsX"/>
    <property type="match status" value="2"/>
</dbReference>
<keyword evidence="10" id="KW-1185">Reference proteome</keyword>
<dbReference type="PANTHER" id="PTHR30572">
    <property type="entry name" value="MEMBRANE COMPONENT OF TRANSPORTER-RELATED"/>
    <property type="match status" value="1"/>
</dbReference>
<feature type="transmembrane region" description="Helical" evidence="6">
    <location>
        <begin position="21"/>
        <end position="43"/>
    </location>
</feature>
<dbReference type="Proteomes" id="UP001202717">
    <property type="component" value="Chromosome"/>
</dbReference>
<evidence type="ECO:0000259" key="8">
    <source>
        <dbReference type="Pfam" id="PF12704"/>
    </source>
</evidence>
<evidence type="ECO:0000313" key="10">
    <source>
        <dbReference type="Proteomes" id="UP001202717"/>
    </source>
</evidence>
<sequence length="805" mass="90885">MNLLYIKIAFRYLFKNKLYSFINIIGLSLGIAAFIIISLYVSYEKSYDTFEDSDQVYRVYMDYLKGETFEAGDAQTYNLSGPTLEKEFPEVIDNVRIYRLEKVTFVKDDRAIEQPSGALTDVPYLDIFNISLLKGSAQDYSKPNTIILSETLAKKLFGDENPISKTVSVFYGSEALLEVIAVMPDVAETTHMKLNFLVSFETMKTWEAINGQAELNWSRNNFFTYIKVNKNSNFDELQNKIINTDIENDPDERHNIERIGDIHLHSDKPYEAEANGSISRIRFLSIIAIIILILSWLNYINLSTVKSLERSREIGIRKVAGAQRSQLIIQSLVESMCLFILAFIVAILFVVVLLPVFNGFVEKSLVLGIGNIKALLPFVGLMLLGSLLAGFYPALILSNFSPIKALKGKIKTSSNKLNIRKGLIAFQFFATIILIIGTLVVVKQINFLKEQPIGVELSQVCAFKGEILETLSDSLMITKVGIFENELKNLSFIKNVARTQTYPGDGYDNLSSTIGIQYPNGETNEQKVFYIHSAKPDYFNVVDIKFSAGEAFKESSDKISKNIVINETFARQMGFTNPSAIVNKHVEFWGEKWNISGVMEDYHHFGLKTEIEPLIVYSHQNNNNNVLVKFNSSANSVAGMQTSLDKVEMVFKSIFPNSTLDYTFLDKKFEAQYIEDQKFGIAFQIFTVLAILIAALGLFGLTSYMCLQRRKEIGIRKVTGASIFQILKLLNKDFIKLVIIAFIIAIPVGWYIMKIWLQEFAYRTDLSWWIFALSAIIAIVIALITVSVQSIKAATANPVKSLKTE</sequence>
<evidence type="ECO:0000256" key="5">
    <source>
        <dbReference type="ARBA" id="ARBA00023136"/>
    </source>
</evidence>
<keyword evidence="3 6" id="KW-0812">Transmembrane</keyword>
<evidence type="ECO:0000256" key="4">
    <source>
        <dbReference type="ARBA" id="ARBA00022989"/>
    </source>
</evidence>
<evidence type="ECO:0000259" key="7">
    <source>
        <dbReference type="Pfam" id="PF02687"/>
    </source>
</evidence>
<evidence type="ECO:0000256" key="2">
    <source>
        <dbReference type="ARBA" id="ARBA00022475"/>
    </source>
</evidence>